<dbReference type="RefSeq" id="WP_109657754.1">
    <property type="nucleotide sequence ID" value="NZ_CP029145.1"/>
</dbReference>
<dbReference type="Proteomes" id="UP000245999">
    <property type="component" value="Chromosome"/>
</dbReference>
<dbReference type="EMBL" id="CP029145">
    <property type="protein sequence ID" value="AWM34725.1"/>
    <property type="molecule type" value="Genomic_DNA"/>
</dbReference>
<gene>
    <name evidence="1" type="ORF">DDQ68_19265</name>
</gene>
<keyword evidence="2" id="KW-1185">Reference proteome</keyword>
<accession>A0A2Z3GUQ3</accession>
<sequence>MHNDTAQAIINLYGRRQAGGAGWMVAGALSAVRIATASNTTSSNYSGYAVQNEGPNVGAVFLVASPILGYGLSKMLRFGNGRLERTLTAYAAGQPLPRSLRRKLKPRFFNQPIINYKAVPVKAAS</sequence>
<organism evidence="1 2">
    <name type="scientific">Hymenobacter nivis</name>
    <dbReference type="NCBI Taxonomy" id="1850093"/>
    <lineage>
        <taxon>Bacteria</taxon>
        <taxon>Pseudomonadati</taxon>
        <taxon>Bacteroidota</taxon>
        <taxon>Cytophagia</taxon>
        <taxon>Cytophagales</taxon>
        <taxon>Hymenobacteraceae</taxon>
        <taxon>Hymenobacter</taxon>
    </lineage>
</organism>
<protein>
    <submittedName>
        <fullName evidence="1">Uncharacterized protein</fullName>
    </submittedName>
</protein>
<dbReference type="KEGG" id="hnv:DDQ68_19265"/>
<evidence type="ECO:0000313" key="1">
    <source>
        <dbReference type="EMBL" id="AWM34725.1"/>
    </source>
</evidence>
<name>A0A2Z3GUQ3_9BACT</name>
<dbReference type="AlphaFoldDB" id="A0A2Z3GUQ3"/>
<reference evidence="2" key="1">
    <citation type="submission" date="2018-04" db="EMBL/GenBank/DDBJ databases">
        <title>Complete genome of Antarctic heterotrophic bacterium Hymenobacter nivis.</title>
        <authorList>
            <person name="Terashima M."/>
        </authorList>
    </citation>
    <scope>NUCLEOTIDE SEQUENCE [LARGE SCALE GENOMIC DNA]</scope>
    <source>
        <strain evidence="2">NBRC 111535</strain>
    </source>
</reference>
<proteinExistence type="predicted"/>
<dbReference type="OrthoDB" id="878396at2"/>
<evidence type="ECO:0000313" key="2">
    <source>
        <dbReference type="Proteomes" id="UP000245999"/>
    </source>
</evidence>